<feature type="chain" id="PRO_5047088279" description="Lipoprotein" evidence="1">
    <location>
        <begin position="34"/>
        <end position="91"/>
    </location>
</feature>
<dbReference type="RefSeq" id="WP_231733051.1">
    <property type="nucleotide sequence ID" value="NZ_BDQM01000005.1"/>
</dbReference>
<dbReference type="Proteomes" id="UP000197068">
    <property type="component" value="Unassembled WGS sequence"/>
</dbReference>
<evidence type="ECO:0000313" key="3">
    <source>
        <dbReference type="Proteomes" id="UP000197068"/>
    </source>
</evidence>
<reference evidence="2 3" key="1">
    <citation type="submission" date="2017-06" db="EMBL/GenBank/DDBJ databases">
        <title>Whole Genome Sequences of Colwellia marinimaniae MTCD1.</title>
        <authorList>
            <person name="Kusumoto H."/>
            <person name="Inoue M."/>
            <person name="Tanikawa K."/>
            <person name="Maeji H."/>
            <person name="Cameron J.H."/>
            <person name="Bartlett D.H."/>
        </authorList>
    </citation>
    <scope>NUCLEOTIDE SEQUENCE [LARGE SCALE GENOMIC DNA]</scope>
    <source>
        <strain evidence="2 3">MTCD1</strain>
    </source>
</reference>
<organism evidence="2 3">
    <name type="scientific">Colwellia marinimaniae</name>
    <dbReference type="NCBI Taxonomy" id="1513592"/>
    <lineage>
        <taxon>Bacteria</taxon>
        <taxon>Pseudomonadati</taxon>
        <taxon>Pseudomonadota</taxon>
        <taxon>Gammaproteobacteria</taxon>
        <taxon>Alteromonadales</taxon>
        <taxon>Colwelliaceae</taxon>
        <taxon>Colwellia</taxon>
    </lineage>
</organism>
<name>A0ABQ0MSH2_9GAMM</name>
<keyword evidence="1" id="KW-0732">Signal</keyword>
<gene>
    <name evidence="2" type="ORF">MTCD1_00916</name>
</gene>
<evidence type="ECO:0008006" key="4">
    <source>
        <dbReference type="Google" id="ProtNLM"/>
    </source>
</evidence>
<keyword evidence="3" id="KW-1185">Reference proteome</keyword>
<comment type="caution">
    <text evidence="2">The sequence shown here is derived from an EMBL/GenBank/DDBJ whole genome shotgun (WGS) entry which is preliminary data.</text>
</comment>
<dbReference type="PROSITE" id="PS51257">
    <property type="entry name" value="PROKAR_LIPOPROTEIN"/>
    <property type="match status" value="1"/>
</dbReference>
<evidence type="ECO:0000256" key="1">
    <source>
        <dbReference type="SAM" id="SignalP"/>
    </source>
</evidence>
<protein>
    <recommendedName>
        <fullName evidence="4">Lipoprotein</fullName>
    </recommendedName>
</protein>
<proteinExistence type="predicted"/>
<dbReference type="EMBL" id="BDQM01000005">
    <property type="protein sequence ID" value="GAW95314.1"/>
    <property type="molecule type" value="Genomic_DNA"/>
</dbReference>
<sequence>MKKNTNPLHKTMNIISYLALPLMVITLVSCSKAPPVAVSECSTVVSHVKKVLKDHAPSKTKMLKQCKAATDEARGCIMAADKPMKILQCDF</sequence>
<feature type="signal peptide" evidence="1">
    <location>
        <begin position="1"/>
        <end position="33"/>
    </location>
</feature>
<evidence type="ECO:0000313" key="2">
    <source>
        <dbReference type="EMBL" id="GAW95314.1"/>
    </source>
</evidence>
<accession>A0ABQ0MSH2</accession>